<dbReference type="HAMAP" id="MF_00014">
    <property type="entry name" value="Ribosome_mat_RimM"/>
    <property type="match status" value="1"/>
</dbReference>
<protein>
    <recommendedName>
        <fullName evidence="5">Ribosome maturation factor RimM</fullName>
    </recommendedName>
</protein>
<evidence type="ECO:0000256" key="3">
    <source>
        <dbReference type="ARBA" id="ARBA00022552"/>
    </source>
</evidence>
<dbReference type="SUPFAM" id="SSF50346">
    <property type="entry name" value="PRC-barrel domain"/>
    <property type="match status" value="1"/>
</dbReference>
<keyword evidence="4 5" id="KW-0143">Chaperone</keyword>
<comment type="similarity">
    <text evidence="5">Belongs to the RimM family.</text>
</comment>
<dbReference type="GO" id="GO:0005840">
    <property type="term" value="C:ribosome"/>
    <property type="evidence" value="ECO:0007669"/>
    <property type="project" value="InterPro"/>
</dbReference>
<evidence type="ECO:0000256" key="4">
    <source>
        <dbReference type="ARBA" id="ARBA00023186"/>
    </source>
</evidence>
<dbReference type="InterPro" id="IPR002676">
    <property type="entry name" value="RimM_N"/>
</dbReference>
<keyword evidence="2 5" id="KW-0690">Ribosome biogenesis</keyword>
<accession>A0A7U9THH0</accession>
<dbReference type="Gene3D" id="2.30.30.240">
    <property type="entry name" value="PRC-barrel domain"/>
    <property type="match status" value="1"/>
</dbReference>
<feature type="domain" description="RimM N-terminal" evidence="6">
    <location>
        <begin position="4"/>
        <end position="81"/>
    </location>
</feature>
<dbReference type="GO" id="GO:0006364">
    <property type="term" value="P:rRNA processing"/>
    <property type="evidence" value="ECO:0007669"/>
    <property type="project" value="UniProtKB-UniRule"/>
</dbReference>
<dbReference type="Pfam" id="PF24986">
    <property type="entry name" value="PRC_RimM"/>
    <property type="match status" value="1"/>
</dbReference>
<dbReference type="SUPFAM" id="SSF50447">
    <property type="entry name" value="Translation proteins"/>
    <property type="match status" value="1"/>
</dbReference>
<name>A0A7U9THH0_9MOLU</name>
<dbReference type="InterPro" id="IPR056792">
    <property type="entry name" value="PRC_RimM"/>
</dbReference>
<dbReference type="InterPro" id="IPR011033">
    <property type="entry name" value="PRC_barrel-like_sf"/>
</dbReference>
<evidence type="ECO:0000256" key="1">
    <source>
        <dbReference type="ARBA" id="ARBA00022490"/>
    </source>
</evidence>
<dbReference type="PANTHER" id="PTHR33692:SF1">
    <property type="entry name" value="RIBOSOME MATURATION FACTOR RIMM"/>
    <property type="match status" value="1"/>
</dbReference>
<organism evidence="8 9">
    <name type="scientific">Mariniplasma anaerobium</name>
    <dbReference type="NCBI Taxonomy" id="2735436"/>
    <lineage>
        <taxon>Bacteria</taxon>
        <taxon>Bacillati</taxon>
        <taxon>Mycoplasmatota</taxon>
        <taxon>Mollicutes</taxon>
        <taxon>Acholeplasmatales</taxon>
        <taxon>Acholeplasmataceae</taxon>
        <taxon>Mariniplasma</taxon>
    </lineage>
</organism>
<dbReference type="GO" id="GO:0043022">
    <property type="term" value="F:ribosome binding"/>
    <property type="evidence" value="ECO:0007669"/>
    <property type="project" value="InterPro"/>
</dbReference>
<sequence>MYRIGKITSTHGIRGEVKIYNLSDFDRFLVGYKVFVMIKDQKHEFTIERVRENKNVLIVKFLKFDDINDILPYKGLYVYSEADVSEQLESNDYHYDDVIGKKVVTDKFEQVGIASALIEVPQGHLLEIEKPNGKKALVPFIKEFIGDIDDEKIVIKPIEGLL</sequence>
<gene>
    <name evidence="5 8" type="primary">rimM</name>
    <name evidence="8" type="ORF">MPAN_014460</name>
</gene>
<reference evidence="8" key="1">
    <citation type="submission" date="2021-01" db="EMBL/GenBank/DDBJ databases">
        <title>Draft genome sequence of Acholeplasmataceae bacterium strain Mahy22.</title>
        <authorList>
            <person name="Watanabe M."/>
            <person name="Kojima H."/>
            <person name="Fukui M."/>
        </authorList>
    </citation>
    <scope>NUCLEOTIDE SEQUENCE</scope>
    <source>
        <strain evidence="8">Mahy22</strain>
    </source>
</reference>
<dbReference type="AlphaFoldDB" id="A0A7U9THH0"/>
<evidence type="ECO:0000313" key="9">
    <source>
        <dbReference type="Proteomes" id="UP000620133"/>
    </source>
</evidence>
<comment type="function">
    <text evidence="5">An accessory protein needed during the final step in the assembly of 30S ribosomal subunit, possibly for assembly of the head region. Essential for efficient processing of 16S rRNA. May be needed both before and after RbfA during the maturation of 16S rRNA. It has affinity for free ribosomal 30S subunits but not for 70S ribosomes.</text>
</comment>
<dbReference type="NCBIfam" id="TIGR02273">
    <property type="entry name" value="16S_RimM"/>
    <property type="match status" value="1"/>
</dbReference>
<feature type="domain" description="Ribosome maturation factor RimM PRC barrel" evidence="7">
    <location>
        <begin position="96"/>
        <end position="152"/>
    </location>
</feature>
<comment type="subunit">
    <text evidence="5">Binds ribosomal protein uS19.</text>
</comment>
<dbReference type="InterPro" id="IPR011961">
    <property type="entry name" value="RimM"/>
</dbReference>
<evidence type="ECO:0000256" key="2">
    <source>
        <dbReference type="ARBA" id="ARBA00022517"/>
    </source>
</evidence>
<comment type="domain">
    <text evidence="5">The PRC barrel domain binds ribosomal protein uS19.</text>
</comment>
<dbReference type="GO" id="GO:0042274">
    <property type="term" value="P:ribosomal small subunit biogenesis"/>
    <property type="evidence" value="ECO:0007669"/>
    <property type="project" value="UniProtKB-UniRule"/>
</dbReference>
<keyword evidence="9" id="KW-1185">Reference proteome</keyword>
<keyword evidence="1 5" id="KW-0963">Cytoplasm</keyword>
<dbReference type="InterPro" id="IPR009000">
    <property type="entry name" value="Transl_B-barrel_sf"/>
</dbReference>
<evidence type="ECO:0000313" key="8">
    <source>
        <dbReference type="EMBL" id="BCR36553.1"/>
    </source>
</evidence>
<dbReference type="Proteomes" id="UP000620133">
    <property type="component" value="Chromosome"/>
</dbReference>
<evidence type="ECO:0000256" key="5">
    <source>
        <dbReference type="HAMAP-Rule" id="MF_00014"/>
    </source>
</evidence>
<proteinExistence type="inferred from homology"/>
<dbReference type="PANTHER" id="PTHR33692">
    <property type="entry name" value="RIBOSOME MATURATION FACTOR RIMM"/>
    <property type="match status" value="1"/>
</dbReference>
<dbReference type="RefSeq" id="WP_176239204.1">
    <property type="nucleotide sequence ID" value="NZ_AP024412.1"/>
</dbReference>
<dbReference type="EMBL" id="AP024412">
    <property type="protein sequence ID" value="BCR36553.1"/>
    <property type="molecule type" value="Genomic_DNA"/>
</dbReference>
<dbReference type="KEGG" id="manr:MPAN_014460"/>
<dbReference type="InterPro" id="IPR036976">
    <property type="entry name" value="RimM_N_sf"/>
</dbReference>
<evidence type="ECO:0000259" key="7">
    <source>
        <dbReference type="Pfam" id="PF24986"/>
    </source>
</evidence>
<dbReference type="GO" id="GO:0005737">
    <property type="term" value="C:cytoplasm"/>
    <property type="evidence" value="ECO:0007669"/>
    <property type="project" value="UniProtKB-SubCell"/>
</dbReference>
<keyword evidence="3 5" id="KW-0698">rRNA processing</keyword>
<evidence type="ECO:0000259" key="6">
    <source>
        <dbReference type="Pfam" id="PF01782"/>
    </source>
</evidence>
<comment type="subcellular location">
    <subcellularLocation>
        <location evidence="5">Cytoplasm</location>
    </subcellularLocation>
</comment>
<dbReference type="Pfam" id="PF01782">
    <property type="entry name" value="RimM"/>
    <property type="match status" value="1"/>
</dbReference>
<dbReference type="Gene3D" id="2.40.30.60">
    <property type="entry name" value="RimM"/>
    <property type="match status" value="1"/>
</dbReference>